<comment type="caution">
    <text evidence="7">The sequence shown here is derived from an EMBL/GenBank/DDBJ whole genome shotgun (WGS) entry which is preliminary data.</text>
</comment>
<dbReference type="GO" id="GO:0005886">
    <property type="term" value="C:plasma membrane"/>
    <property type="evidence" value="ECO:0007669"/>
    <property type="project" value="UniProtKB-SubCell"/>
</dbReference>
<dbReference type="Proteomes" id="UP000193136">
    <property type="component" value="Unassembled WGS sequence"/>
</dbReference>
<evidence type="ECO:0000256" key="4">
    <source>
        <dbReference type="ARBA" id="ARBA00022989"/>
    </source>
</evidence>
<keyword evidence="4 6" id="KW-1133">Transmembrane helix</keyword>
<evidence type="ECO:0000256" key="5">
    <source>
        <dbReference type="ARBA" id="ARBA00023136"/>
    </source>
</evidence>
<reference evidence="7 8" key="1">
    <citation type="submission" date="2017-03" db="EMBL/GenBank/DDBJ databases">
        <title>Genome sequence of Geothermobacter sp. EPR-M, Deep-Sea Iron Reducer.</title>
        <authorList>
            <person name="Tully B."/>
            <person name="Savalia P."/>
            <person name="Abuyen K."/>
            <person name="Baughan C."/>
            <person name="Romero E."/>
            <person name="Ronkowski C."/>
            <person name="Torres B."/>
            <person name="Tremblay J."/>
            <person name="Trujillo A."/>
            <person name="Tyler M."/>
            <person name="Perez-Rodriguez I."/>
            <person name="Amend J."/>
        </authorList>
    </citation>
    <scope>NUCLEOTIDE SEQUENCE [LARGE SCALE GENOMIC DNA]</scope>
    <source>
        <strain evidence="7 8">EPR-M</strain>
    </source>
</reference>
<keyword evidence="5 6" id="KW-0472">Membrane</keyword>
<feature type="transmembrane region" description="Helical" evidence="6">
    <location>
        <begin position="211"/>
        <end position="236"/>
    </location>
</feature>
<dbReference type="GO" id="GO:0015658">
    <property type="term" value="F:branched-chain amino acid transmembrane transporter activity"/>
    <property type="evidence" value="ECO:0007669"/>
    <property type="project" value="InterPro"/>
</dbReference>
<dbReference type="AlphaFoldDB" id="A0A1X0XLF1"/>
<dbReference type="Pfam" id="PF02653">
    <property type="entry name" value="BPD_transp_2"/>
    <property type="match status" value="1"/>
</dbReference>
<feature type="transmembrane region" description="Helical" evidence="6">
    <location>
        <begin position="251"/>
        <end position="275"/>
    </location>
</feature>
<feature type="transmembrane region" description="Helical" evidence="6">
    <location>
        <begin position="85"/>
        <end position="104"/>
    </location>
</feature>
<proteinExistence type="predicted"/>
<evidence type="ECO:0000256" key="6">
    <source>
        <dbReference type="SAM" id="Phobius"/>
    </source>
</evidence>
<evidence type="ECO:0000256" key="1">
    <source>
        <dbReference type="ARBA" id="ARBA00004651"/>
    </source>
</evidence>
<evidence type="ECO:0000256" key="2">
    <source>
        <dbReference type="ARBA" id="ARBA00022475"/>
    </source>
</evidence>
<evidence type="ECO:0000256" key="3">
    <source>
        <dbReference type="ARBA" id="ARBA00022692"/>
    </source>
</evidence>
<evidence type="ECO:0000313" key="7">
    <source>
        <dbReference type="EMBL" id="ORJ53681.1"/>
    </source>
</evidence>
<organism evidence="7 8">
    <name type="scientific">Geothermobacter hydrogeniphilus</name>
    <dbReference type="NCBI Taxonomy" id="1969733"/>
    <lineage>
        <taxon>Bacteria</taxon>
        <taxon>Pseudomonadati</taxon>
        <taxon>Thermodesulfobacteriota</taxon>
        <taxon>Desulfuromonadia</taxon>
        <taxon>Desulfuromonadales</taxon>
        <taxon>Geothermobacteraceae</taxon>
        <taxon>Geothermobacter</taxon>
    </lineage>
</organism>
<dbReference type="RefSeq" id="WP_085011866.1">
    <property type="nucleotide sequence ID" value="NZ_NAAD01000036.1"/>
</dbReference>
<feature type="transmembrane region" description="Helical" evidence="6">
    <location>
        <begin position="37"/>
        <end position="56"/>
    </location>
</feature>
<dbReference type="STRING" id="1969733.B5V00_16275"/>
<name>A0A1X0XLF1_9BACT</name>
<evidence type="ECO:0008006" key="9">
    <source>
        <dbReference type="Google" id="ProtNLM"/>
    </source>
</evidence>
<dbReference type="InterPro" id="IPR001851">
    <property type="entry name" value="ABC_transp_permease"/>
</dbReference>
<feature type="transmembrane region" description="Helical" evidence="6">
    <location>
        <begin position="287"/>
        <end position="310"/>
    </location>
</feature>
<dbReference type="InterPro" id="IPR043428">
    <property type="entry name" value="LivM-like"/>
</dbReference>
<feature type="transmembrane region" description="Helical" evidence="6">
    <location>
        <begin position="164"/>
        <end position="191"/>
    </location>
</feature>
<dbReference type="CDD" id="cd06581">
    <property type="entry name" value="TM_PBP1_LivM_like"/>
    <property type="match status" value="1"/>
</dbReference>
<evidence type="ECO:0000313" key="8">
    <source>
        <dbReference type="Proteomes" id="UP000193136"/>
    </source>
</evidence>
<dbReference type="PANTHER" id="PTHR30482">
    <property type="entry name" value="HIGH-AFFINITY BRANCHED-CHAIN AMINO ACID TRANSPORT SYSTEM PERMEASE"/>
    <property type="match status" value="1"/>
</dbReference>
<keyword evidence="8" id="KW-1185">Reference proteome</keyword>
<gene>
    <name evidence="7" type="ORF">B5V00_16275</name>
</gene>
<dbReference type="EMBL" id="NAAD01000036">
    <property type="protein sequence ID" value="ORJ53681.1"/>
    <property type="molecule type" value="Genomic_DNA"/>
</dbReference>
<feature type="transmembrane region" description="Helical" evidence="6">
    <location>
        <begin position="111"/>
        <end position="131"/>
    </location>
</feature>
<dbReference type="PANTHER" id="PTHR30482:SF17">
    <property type="entry name" value="ABC TRANSPORTER ATP-BINDING PROTEIN"/>
    <property type="match status" value="1"/>
</dbReference>
<keyword evidence="3 6" id="KW-0812">Transmembrane</keyword>
<sequence length="319" mass="34836">MKIQARINLAGPILLVLLLFAAPLVIPIYWVMILSEILIMGLMAVSFNLLLGYTGLLSFGQGAFFGLGAYTAALLLQAGHDNLFLILSAGMLVAFLGSLVIGFFSVRLDEIFFAMITLGFGMLFFSIAHNWRDVTGGSDGLPVFSSPTLNLFGNQLTFYTPNSMYYLILVSVLVGLGLLRVIVQSPFGLILKALRENKQRVSFVGGNVKRLRIAAFTISGTFTGLAGVLFCVFNTMATPGFMHWSFSAKPVIMSVIGGTGVFLGPLFGAGIFFVLEQIIIQFTENWMFFLGVVLVPIVLFFPEGVFGTLLNKFFKQEIK</sequence>
<accession>A0A1X0XLF1</accession>
<comment type="subcellular location">
    <subcellularLocation>
        <location evidence="1">Cell membrane</location>
        <topology evidence="1">Multi-pass membrane protein</topology>
    </subcellularLocation>
</comment>
<feature type="transmembrane region" description="Helical" evidence="6">
    <location>
        <begin position="12"/>
        <end position="31"/>
    </location>
</feature>
<protein>
    <recommendedName>
        <fullName evidence="9">Amino acid/amide ABC transporter membrane protein 2, HAAT family</fullName>
    </recommendedName>
</protein>
<keyword evidence="2" id="KW-1003">Cell membrane</keyword>
<dbReference type="OrthoDB" id="9780757at2"/>
<feature type="transmembrane region" description="Helical" evidence="6">
    <location>
        <begin position="63"/>
        <end position="79"/>
    </location>
</feature>